<dbReference type="Pfam" id="PF00459">
    <property type="entry name" value="Inositol_P"/>
    <property type="match status" value="1"/>
</dbReference>
<name>A0A0D7BSJ0_9AGAR</name>
<evidence type="ECO:0000313" key="10">
    <source>
        <dbReference type="Proteomes" id="UP000054007"/>
    </source>
</evidence>
<dbReference type="UniPathway" id="UPA00823">
    <property type="reaction ID" value="UER00788"/>
</dbReference>
<dbReference type="GO" id="GO:0046872">
    <property type="term" value="F:metal ion binding"/>
    <property type="evidence" value="ECO:0007669"/>
    <property type="project" value="UniProtKB-KW"/>
</dbReference>
<dbReference type="PRINTS" id="PR00377">
    <property type="entry name" value="IMPHPHTASES"/>
</dbReference>
<evidence type="ECO:0000313" key="9">
    <source>
        <dbReference type="EMBL" id="KIY73367.1"/>
    </source>
</evidence>
<dbReference type="Proteomes" id="UP000054007">
    <property type="component" value="Unassembled WGS sequence"/>
</dbReference>
<dbReference type="PANTHER" id="PTHR20854">
    <property type="entry name" value="INOSITOL MONOPHOSPHATASE"/>
    <property type="match status" value="1"/>
</dbReference>
<dbReference type="GO" id="GO:0006021">
    <property type="term" value="P:inositol biosynthetic process"/>
    <property type="evidence" value="ECO:0007669"/>
    <property type="project" value="UniProtKB-UniPathway"/>
</dbReference>
<dbReference type="CDD" id="cd01639">
    <property type="entry name" value="IMPase"/>
    <property type="match status" value="1"/>
</dbReference>
<evidence type="ECO:0000256" key="8">
    <source>
        <dbReference type="RuleBase" id="RU364068"/>
    </source>
</evidence>
<feature type="binding site" evidence="7">
    <location>
        <position position="98"/>
    </location>
    <ligand>
        <name>Mg(2+)</name>
        <dbReference type="ChEBI" id="CHEBI:18420"/>
        <label>1</label>
        <note>catalytic</note>
    </ligand>
</feature>
<dbReference type="GO" id="GO:0008934">
    <property type="term" value="F:inositol monophosphate 1-phosphatase activity"/>
    <property type="evidence" value="ECO:0007669"/>
    <property type="project" value="InterPro"/>
</dbReference>
<evidence type="ECO:0000256" key="2">
    <source>
        <dbReference type="ARBA" id="ARBA00001946"/>
    </source>
</evidence>
<reference evidence="9 10" key="1">
    <citation type="journal article" date="2015" name="Fungal Genet. Biol.">
        <title>Evolution of novel wood decay mechanisms in Agaricales revealed by the genome sequences of Fistulina hepatica and Cylindrobasidium torrendii.</title>
        <authorList>
            <person name="Floudas D."/>
            <person name="Held B.W."/>
            <person name="Riley R."/>
            <person name="Nagy L.G."/>
            <person name="Koehler G."/>
            <person name="Ransdell A.S."/>
            <person name="Younus H."/>
            <person name="Chow J."/>
            <person name="Chiniquy J."/>
            <person name="Lipzen A."/>
            <person name="Tritt A."/>
            <person name="Sun H."/>
            <person name="Haridas S."/>
            <person name="LaButti K."/>
            <person name="Ohm R.A."/>
            <person name="Kues U."/>
            <person name="Blanchette R.A."/>
            <person name="Grigoriev I.V."/>
            <person name="Minto R.E."/>
            <person name="Hibbett D.S."/>
        </authorList>
    </citation>
    <scope>NUCLEOTIDE SEQUENCE [LARGE SCALE GENOMIC DNA]</scope>
    <source>
        <strain evidence="9 10">FP15055 ss-10</strain>
    </source>
</reference>
<evidence type="ECO:0000256" key="4">
    <source>
        <dbReference type="ARBA" id="ARBA00022723"/>
    </source>
</evidence>
<comment type="similarity">
    <text evidence="3 8">Belongs to the inositol monophosphatase superfamily.</text>
</comment>
<dbReference type="InterPro" id="IPR033942">
    <property type="entry name" value="IMPase"/>
</dbReference>
<accession>A0A0D7BSJ0</accession>
<sequence length="323" mass="35011">MSELDLQSILDFTIALAYEAGEVILAGSEAIQSVGSNVDEKKNSVDLVTEYDVKVEELVRKRISEKYPTFQFIGEESYAAGSRPEWTDLPTFVVDPIDGTTNFVHGFPYVAISLGLVYKRHSVLGVIYNPFIDYLYSGAKGLGSHLTRGGPQGKKRKLPFAQSPKTLASLSQAQIAVEWGNDRSSKPLQSRSKSFHQLAGDASVEGGKMVHALRSLGSSALNFANVAQGGLDLYWEIGCWPWDVSAGVIIAQEAGCTVTGGHQDYQATKDTPTFGDVGESILTGRKYIVVRAIGDSPNEKGADAQKRIIGEFYNSVEDYNVSG</sequence>
<keyword evidence="5 8" id="KW-0378">Hydrolase</keyword>
<feature type="binding site" evidence="7">
    <location>
        <position position="75"/>
    </location>
    <ligand>
        <name>Mg(2+)</name>
        <dbReference type="ChEBI" id="CHEBI:18420"/>
        <label>1</label>
        <note>catalytic</note>
    </ligand>
</feature>
<dbReference type="SUPFAM" id="SSF56655">
    <property type="entry name" value="Carbohydrate phosphatase"/>
    <property type="match status" value="1"/>
</dbReference>
<dbReference type="OrthoDB" id="10254945at2759"/>
<feature type="binding site" evidence="7">
    <location>
        <position position="95"/>
    </location>
    <ligand>
        <name>Mg(2+)</name>
        <dbReference type="ChEBI" id="CHEBI:18420"/>
        <label>1</label>
        <note>catalytic</note>
    </ligand>
</feature>
<evidence type="ECO:0000256" key="3">
    <source>
        <dbReference type="ARBA" id="ARBA00009759"/>
    </source>
</evidence>
<keyword evidence="10" id="KW-1185">Reference proteome</keyword>
<evidence type="ECO:0000256" key="5">
    <source>
        <dbReference type="ARBA" id="ARBA00022801"/>
    </source>
</evidence>
<dbReference type="AlphaFoldDB" id="A0A0D7BSJ0"/>
<feature type="binding site" evidence="7">
    <location>
        <position position="243"/>
    </location>
    <ligand>
        <name>Mg(2+)</name>
        <dbReference type="ChEBI" id="CHEBI:18420"/>
        <label>1</label>
        <note>catalytic</note>
    </ligand>
</feature>
<dbReference type="EC" id="3.1.3.25" evidence="8"/>
<dbReference type="Gene3D" id="3.40.190.80">
    <property type="match status" value="1"/>
</dbReference>
<proteinExistence type="inferred from homology"/>
<comment type="cofactor">
    <cofactor evidence="2 7 8">
        <name>Mg(2+)</name>
        <dbReference type="ChEBI" id="CHEBI:18420"/>
    </cofactor>
</comment>
<organism evidence="9 10">
    <name type="scientific">Cylindrobasidium torrendii FP15055 ss-10</name>
    <dbReference type="NCBI Taxonomy" id="1314674"/>
    <lineage>
        <taxon>Eukaryota</taxon>
        <taxon>Fungi</taxon>
        <taxon>Dikarya</taxon>
        <taxon>Basidiomycota</taxon>
        <taxon>Agaricomycotina</taxon>
        <taxon>Agaricomycetes</taxon>
        <taxon>Agaricomycetidae</taxon>
        <taxon>Agaricales</taxon>
        <taxon>Marasmiineae</taxon>
        <taxon>Physalacriaceae</taxon>
        <taxon>Cylindrobasidium</taxon>
    </lineage>
</organism>
<protein>
    <recommendedName>
        <fullName evidence="8">Inositol-1-monophosphatase</fullName>
        <ecNumber evidence="8">3.1.3.25</ecNumber>
    </recommendedName>
</protein>
<dbReference type="FunFam" id="3.30.540.10:FF:000004">
    <property type="entry name" value="Inositol-1-monophosphatase"/>
    <property type="match status" value="1"/>
</dbReference>
<dbReference type="PROSITE" id="PS00629">
    <property type="entry name" value="IMP_1"/>
    <property type="match status" value="1"/>
</dbReference>
<dbReference type="InterPro" id="IPR020583">
    <property type="entry name" value="Inositol_monoP_metal-BS"/>
</dbReference>
<comment type="catalytic activity">
    <reaction evidence="1 8">
        <text>a myo-inositol phosphate + H2O = myo-inositol + phosphate</text>
        <dbReference type="Rhea" id="RHEA:24056"/>
        <dbReference type="ChEBI" id="CHEBI:15377"/>
        <dbReference type="ChEBI" id="CHEBI:17268"/>
        <dbReference type="ChEBI" id="CHEBI:43474"/>
        <dbReference type="ChEBI" id="CHEBI:84139"/>
        <dbReference type="EC" id="3.1.3.25"/>
    </reaction>
</comment>
<dbReference type="Gene3D" id="3.30.540.10">
    <property type="entry name" value="Fructose-1,6-Bisphosphatase, subunit A, domain 1"/>
    <property type="match status" value="1"/>
</dbReference>
<keyword evidence="6 7" id="KW-0460">Magnesium</keyword>
<dbReference type="EMBL" id="KN880436">
    <property type="protein sequence ID" value="KIY73367.1"/>
    <property type="molecule type" value="Genomic_DNA"/>
</dbReference>
<feature type="binding site" evidence="7">
    <location>
        <position position="97"/>
    </location>
    <ligand>
        <name>Mg(2+)</name>
        <dbReference type="ChEBI" id="CHEBI:18420"/>
        <label>1</label>
        <note>catalytic</note>
    </ligand>
</feature>
<gene>
    <name evidence="9" type="ORF">CYLTODRAFT_365887</name>
</gene>
<dbReference type="STRING" id="1314674.A0A0D7BSJ0"/>
<evidence type="ECO:0000256" key="1">
    <source>
        <dbReference type="ARBA" id="ARBA00001033"/>
    </source>
</evidence>
<keyword evidence="4 7" id="KW-0479">Metal-binding</keyword>
<dbReference type="InterPro" id="IPR000760">
    <property type="entry name" value="Inositol_monophosphatase-like"/>
</dbReference>
<comment type="pathway">
    <text evidence="8">Polyol metabolism; myo-inositol biosynthesis; myo-inositol from D-glucose 6-phosphate: step 2/2.</text>
</comment>
<dbReference type="GO" id="GO:0007165">
    <property type="term" value="P:signal transduction"/>
    <property type="evidence" value="ECO:0007669"/>
    <property type="project" value="TreeGrafter"/>
</dbReference>
<dbReference type="PANTHER" id="PTHR20854:SF4">
    <property type="entry name" value="INOSITOL-1-MONOPHOSPHATASE-RELATED"/>
    <property type="match status" value="1"/>
</dbReference>
<evidence type="ECO:0000256" key="6">
    <source>
        <dbReference type="ARBA" id="ARBA00022842"/>
    </source>
</evidence>
<evidence type="ECO:0000256" key="7">
    <source>
        <dbReference type="PIRSR" id="PIRSR600760-2"/>
    </source>
</evidence>